<proteinExistence type="predicted"/>
<reference evidence="1 2" key="1">
    <citation type="journal article" date="2015" name="MBio">
        <title>Enzymatic Degradation of Phenazines Can Generate Energy and Protect Sensitive Organisms from Toxicity.</title>
        <authorList>
            <person name="Costa K.C."/>
            <person name="Bergkessel M."/>
            <person name="Saunders S."/>
            <person name="Korlach J."/>
            <person name="Newman D.K."/>
        </authorList>
    </citation>
    <scope>NUCLEOTIDE SEQUENCE [LARGE SCALE GENOMIC DNA]</scope>
    <source>
        <strain evidence="1 2">CT6</strain>
    </source>
</reference>
<dbReference type="AlphaFoldDB" id="A0A0N9XBL3"/>
<gene>
    <name evidence="1" type="ORF">XA26_21360</name>
</gene>
<evidence type="ECO:0000313" key="2">
    <source>
        <dbReference type="Proteomes" id="UP000057134"/>
    </source>
</evidence>
<dbReference type="PATRIC" id="fig|1766.6.peg.2123"/>
<evidence type="ECO:0000313" key="1">
    <source>
        <dbReference type="EMBL" id="ALI25981.1"/>
    </source>
</evidence>
<dbReference type="RefSeq" id="WP_054601839.1">
    <property type="nucleotide sequence ID" value="NZ_CP011269.1"/>
</dbReference>
<protein>
    <submittedName>
        <fullName evidence="1">Uncharacterized protein</fullName>
    </submittedName>
</protein>
<name>A0A0N9XBL3_MYCFO</name>
<dbReference type="KEGG" id="mft:XA26_21360"/>
<sequence length="89" mass="9819">MTNTETTDDQIDAALLAALAERGEDLQPWAAILPRLPGSHDRKGERLIALWLTGRVWLCKVRGRNYVALGDADDERLAAANRARAPQVL</sequence>
<keyword evidence="2" id="KW-1185">Reference proteome</keyword>
<dbReference type="Proteomes" id="UP000057134">
    <property type="component" value="Chromosome"/>
</dbReference>
<organism evidence="1 2">
    <name type="scientific">Mycolicibacterium fortuitum</name>
    <name type="common">Mycobacterium fortuitum</name>
    <dbReference type="NCBI Taxonomy" id="1766"/>
    <lineage>
        <taxon>Bacteria</taxon>
        <taxon>Bacillati</taxon>
        <taxon>Actinomycetota</taxon>
        <taxon>Actinomycetes</taxon>
        <taxon>Mycobacteriales</taxon>
        <taxon>Mycobacteriaceae</taxon>
        <taxon>Mycolicibacterium</taxon>
    </lineage>
</organism>
<dbReference type="EMBL" id="CP011269">
    <property type="protein sequence ID" value="ALI25981.1"/>
    <property type="molecule type" value="Genomic_DNA"/>
</dbReference>
<accession>A0A0N9XBL3</accession>